<dbReference type="Proteomes" id="UP000245680">
    <property type="component" value="Unassembled WGS sequence"/>
</dbReference>
<keyword evidence="6" id="KW-0902">Two-component regulatory system</keyword>
<dbReference type="Pfam" id="PF25601">
    <property type="entry name" value="AAA_lid_14"/>
    <property type="match status" value="1"/>
</dbReference>
<dbReference type="PROSITE" id="PS00675">
    <property type="entry name" value="SIGMA54_INTERACT_1"/>
    <property type="match status" value="1"/>
</dbReference>
<evidence type="ECO:0000256" key="10">
    <source>
        <dbReference type="ARBA" id="ARBA00023163"/>
    </source>
</evidence>
<proteinExistence type="predicted"/>
<evidence type="ECO:0000256" key="7">
    <source>
        <dbReference type="ARBA" id="ARBA00023015"/>
    </source>
</evidence>
<dbReference type="Pfam" id="PF02954">
    <property type="entry name" value="HTH_8"/>
    <property type="match status" value="1"/>
</dbReference>
<evidence type="ECO:0000256" key="4">
    <source>
        <dbReference type="ARBA" id="ARBA00022741"/>
    </source>
</evidence>
<evidence type="ECO:0000256" key="8">
    <source>
        <dbReference type="ARBA" id="ARBA00023125"/>
    </source>
</evidence>
<keyword evidence="5" id="KW-0067">ATP-binding</keyword>
<name>A0A2V2LHV1_9RHOB</name>
<evidence type="ECO:0000313" key="13">
    <source>
        <dbReference type="Proteomes" id="UP000245680"/>
    </source>
</evidence>
<dbReference type="PANTHER" id="PTHR32071:SF117">
    <property type="entry name" value="PTS-DEPENDENT DIHYDROXYACETONE KINASE OPERON REGULATORY PROTEIN-RELATED"/>
    <property type="match status" value="1"/>
</dbReference>
<keyword evidence="7" id="KW-0805">Transcription regulation</keyword>
<keyword evidence="13" id="KW-1185">Reference proteome</keyword>
<gene>
    <name evidence="12" type="ORF">DKT77_10220</name>
</gene>
<sequence length="363" mass="39230">MGGDVGTVSARAGGIDTFLIGTSPAMRGLKDLIALVGPSDAPVMVRGETGTGKELVAEALHVASGRSGALVAVNCAAIPADLLESELFGHEKGAFTGAERRRIGYVEQAAGGTLFLDEIGDMPLALQSKLLRVLEARQVQRLGGSETLSVDFRLVTATHQSLEARVREGKFREDLFHRINTFPLTVPRLAERAQDIGAILEHMMDQRLRRDPRARLPQFDQAALRFLECQPWTGNVRELRSVFDRACVLFAGRTVGAAQVEHNLLTFAVPSDRYAQGAEDAGEMAGTGASAGLDPLPHLQGVDLSGDAKINLRTYLRDIEVEMIERALLAQDGCVSQTARVLGLQRTTLIEKMKKLCIRKPGA</sequence>
<dbReference type="PANTHER" id="PTHR32071">
    <property type="entry name" value="TRANSCRIPTIONAL REGULATORY PROTEIN"/>
    <property type="match status" value="1"/>
</dbReference>
<dbReference type="GO" id="GO:0000160">
    <property type="term" value="P:phosphorelay signal transduction system"/>
    <property type="evidence" value="ECO:0007669"/>
    <property type="project" value="UniProtKB-KW"/>
</dbReference>
<dbReference type="InterPro" id="IPR003593">
    <property type="entry name" value="AAA+_ATPase"/>
</dbReference>
<organism evidence="12 13">
    <name type="scientific">Meridianimarinicoccus roseus</name>
    <dbReference type="NCBI Taxonomy" id="2072018"/>
    <lineage>
        <taxon>Bacteria</taxon>
        <taxon>Pseudomonadati</taxon>
        <taxon>Pseudomonadota</taxon>
        <taxon>Alphaproteobacteria</taxon>
        <taxon>Rhodobacterales</taxon>
        <taxon>Paracoccaceae</taxon>
        <taxon>Meridianimarinicoccus</taxon>
    </lineage>
</organism>
<dbReference type="PRINTS" id="PR01590">
    <property type="entry name" value="HTHFIS"/>
</dbReference>
<dbReference type="GO" id="GO:0005524">
    <property type="term" value="F:ATP binding"/>
    <property type="evidence" value="ECO:0007669"/>
    <property type="project" value="UniProtKB-KW"/>
</dbReference>
<dbReference type="CDD" id="cd00009">
    <property type="entry name" value="AAA"/>
    <property type="match status" value="1"/>
</dbReference>
<evidence type="ECO:0000256" key="2">
    <source>
        <dbReference type="ARBA" id="ARBA00011135"/>
    </source>
</evidence>
<evidence type="ECO:0000256" key="9">
    <source>
        <dbReference type="ARBA" id="ARBA00023159"/>
    </source>
</evidence>
<keyword evidence="8" id="KW-0238">DNA-binding</keyword>
<dbReference type="FunFam" id="3.40.50.300:FF:000006">
    <property type="entry name" value="DNA-binding transcriptional regulator NtrC"/>
    <property type="match status" value="1"/>
</dbReference>
<dbReference type="InterPro" id="IPR058031">
    <property type="entry name" value="AAA_lid_NorR"/>
</dbReference>
<dbReference type="Gene3D" id="3.40.50.300">
    <property type="entry name" value="P-loop containing nucleotide triphosphate hydrolases"/>
    <property type="match status" value="1"/>
</dbReference>
<dbReference type="GO" id="GO:0043565">
    <property type="term" value="F:sequence-specific DNA binding"/>
    <property type="evidence" value="ECO:0007669"/>
    <property type="project" value="InterPro"/>
</dbReference>
<dbReference type="InterPro" id="IPR002197">
    <property type="entry name" value="HTH_Fis"/>
</dbReference>
<dbReference type="OrthoDB" id="9805953at2"/>
<dbReference type="GO" id="GO:0006355">
    <property type="term" value="P:regulation of DNA-templated transcription"/>
    <property type="evidence" value="ECO:0007669"/>
    <property type="project" value="InterPro"/>
</dbReference>
<dbReference type="InterPro" id="IPR009057">
    <property type="entry name" value="Homeodomain-like_sf"/>
</dbReference>
<dbReference type="InterPro" id="IPR025943">
    <property type="entry name" value="Sigma_54_int_dom_ATP-bd_2"/>
</dbReference>
<feature type="domain" description="Sigma-54 factor interaction" evidence="11">
    <location>
        <begin position="19"/>
        <end position="248"/>
    </location>
</feature>
<comment type="caution">
    <text evidence="12">The sequence shown here is derived from an EMBL/GenBank/DDBJ whole genome shotgun (WGS) entry which is preliminary data.</text>
</comment>
<protein>
    <recommendedName>
        <fullName evidence="3">Nif-specific regulatory protein</fullName>
    </recommendedName>
</protein>
<reference evidence="12 13" key="1">
    <citation type="submission" date="2018-05" db="EMBL/GenBank/DDBJ databases">
        <title>Rhodobacteraceae gen. nov., sp. nov. isolated from sea water.</title>
        <authorList>
            <person name="Ren Y."/>
        </authorList>
    </citation>
    <scope>NUCLEOTIDE SEQUENCE [LARGE SCALE GENOMIC DNA]</scope>
    <source>
        <strain evidence="12 13">TG-679</strain>
    </source>
</reference>
<evidence type="ECO:0000256" key="5">
    <source>
        <dbReference type="ARBA" id="ARBA00022840"/>
    </source>
</evidence>
<comment type="function">
    <text evidence="1">Required for activation of most nif operons, which are directly involved in nitrogen fixation.</text>
</comment>
<comment type="subunit">
    <text evidence="2">Interacts with sigma-54.</text>
</comment>
<evidence type="ECO:0000256" key="6">
    <source>
        <dbReference type="ARBA" id="ARBA00023012"/>
    </source>
</evidence>
<dbReference type="EMBL" id="QGKU01000033">
    <property type="protein sequence ID" value="PWR02717.1"/>
    <property type="molecule type" value="Genomic_DNA"/>
</dbReference>
<dbReference type="SUPFAM" id="SSF52540">
    <property type="entry name" value="P-loop containing nucleoside triphosphate hydrolases"/>
    <property type="match status" value="1"/>
</dbReference>
<keyword evidence="4" id="KW-0547">Nucleotide-binding</keyword>
<dbReference type="InterPro" id="IPR002078">
    <property type="entry name" value="Sigma_54_int"/>
</dbReference>
<dbReference type="AlphaFoldDB" id="A0A2V2LHV1"/>
<evidence type="ECO:0000256" key="3">
    <source>
        <dbReference type="ARBA" id="ARBA00015308"/>
    </source>
</evidence>
<dbReference type="Pfam" id="PF00158">
    <property type="entry name" value="Sigma54_activat"/>
    <property type="match status" value="1"/>
</dbReference>
<dbReference type="PROSITE" id="PS00676">
    <property type="entry name" value="SIGMA54_INTERACT_2"/>
    <property type="match status" value="1"/>
</dbReference>
<evidence type="ECO:0000256" key="1">
    <source>
        <dbReference type="ARBA" id="ARBA00002167"/>
    </source>
</evidence>
<dbReference type="SUPFAM" id="SSF46689">
    <property type="entry name" value="Homeodomain-like"/>
    <property type="match status" value="1"/>
</dbReference>
<dbReference type="InterPro" id="IPR027417">
    <property type="entry name" value="P-loop_NTPase"/>
</dbReference>
<accession>A0A2V2LHV1</accession>
<dbReference type="InterPro" id="IPR025662">
    <property type="entry name" value="Sigma_54_int_dom_ATP-bd_1"/>
</dbReference>
<dbReference type="PROSITE" id="PS50045">
    <property type="entry name" value="SIGMA54_INTERACT_4"/>
    <property type="match status" value="1"/>
</dbReference>
<dbReference type="SMART" id="SM00382">
    <property type="entry name" value="AAA"/>
    <property type="match status" value="1"/>
</dbReference>
<dbReference type="Gene3D" id="1.10.10.60">
    <property type="entry name" value="Homeodomain-like"/>
    <property type="match status" value="1"/>
</dbReference>
<keyword evidence="9" id="KW-0010">Activator</keyword>
<evidence type="ECO:0000259" key="11">
    <source>
        <dbReference type="PROSITE" id="PS50045"/>
    </source>
</evidence>
<dbReference type="Gene3D" id="1.10.8.60">
    <property type="match status" value="1"/>
</dbReference>
<keyword evidence="10" id="KW-0804">Transcription</keyword>
<evidence type="ECO:0000313" key="12">
    <source>
        <dbReference type="EMBL" id="PWR02717.1"/>
    </source>
</evidence>